<keyword evidence="3" id="KW-0133">Cell shape</keyword>
<dbReference type="GO" id="GO:0005886">
    <property type="term" value="C:plasma membrane"/>
    <property type="evidence" value="ECO:0007669"/>
    <property type="project" value="TreeGrafter"/>
</dbReference>
<feature type="transmembrane region" description="Helical" evidence="7">
    <location>
        <begin position="135"/>
        <end position="154"/>
    </location>
</feature>
<dbReference type="GO" id="GO:0015648">
    <property type="term" value="F:lipid-linked peptidoglycan transporter activity"/>
    <property type="evidence" value="ECO:0007669"/>
    <property type="project" value="TreeGrafter"/>
</dbReference>
<accession>A0A1G7A6C5</accession>
<dbReference type="EMBL" id="FNAU01000002">
    <property type="protein sequence ID" value="SDE10424.1"/>
    <property type="molecule type" value="Genomic_DNA"/>
</dbReference>
<feature type="transmembrane region" description="Helical" evidence="7">
    <location>
        <begin position="174"/>
        <end position="191"/>
    </location>
</feature>
<evidence type="ECO:0000256" key="3">
    <source>
        <dbReference type="ARBA" id="ARBA00022960"/>
    </source>
</evidence>
<feature type="transmembrane region" description="Helical" evidence="7">
    <location>
        <begin position="17"/>
        <end position="35"/>
    </location>
</feature>
<dbReference type="GO" id="GO:0008360">
    <property type="term" value="P:regulation of cell shape"/>
    <property type="evidence" value="ECO:0007669"/>
    <property type="project" value="UniProtKB-KW"/>
</dbReference>
<keyword evidence="5 7" id="KW-0472">Membrane</keyword>
<reference evidence="9" key="1">
    <citation type="submission" date="2016-10" db="EMBL/GenBank/DDBJ databases">
        <authorList>
            <person name="de Groot N.N."/>
        </authorList>
    </citation>
    <scope>NUCLEOTIDE SEQUENCE [LARGE SCALE GENOMIC DNA]</scope>
    <source>
        <strain evidence="9">DSM 20639</strain>
    </source>
</reference>
<evidence type="ECO:0000313" key="8">
    <source>
        <dbReference type="EMBL" id="MDY5152670.1"/>
    </source>
</evidence>
<reference evidence="8" key="3">
    <citation type="submission" date="2023-10" db="EMBL/GenBank/DDBJ databases">
        <title>Whole Genome based description of the genera Actinobaculum and Actinotignum reveals a complex phylogenetic relationship within the species included in the genus Actinotignum.</title>
        <authorList>
            <person name="Jensen C.S."/>
            <person name="Dargis R."/>
            <person name="Kemp M."/>
            <person name="Christensen J.J."/>
        </authorList>
    </citation>
    <scope>NUCLEOTIDE SEQUENCE</scope>
    <source>
        <strain evidence="8">Actinobaculum_suis_CCUG19206T</strain>
    </source>
</reference>
<dbReference type="InterPro" id="IPR001182">
    <property type="entry name" value="FtsW/RodA"/>
</dbReference>
<feature type="region of interest" description="Disordered" evidence="6">
    <location>
        <begin position="456"/>
        <end position="557"/>
    </location>
</feature>
<dbReference type="Proteomes" id="UP001273799">
    <property type="component" value="Unassembled WGS sequence"/>
</dbReference>
<keyword evidence="9" id="KW-0131">Cell cycle</keyword>
<keyword evidence="4 7" id="KW-1133">Transmembrane helix</keyword>
<dbReference type="PANTHER" id="PTHR30474">
    <property type="entry name" value="CELL CYCLE PROTEIN"/>
    <property type="match status" value="1"/>
</dbReference>
<feature type="transmembrane region" description="Helical" evidence="7">
    <location>
        <begin position="75"/>
        <end position="94"/>
    </location>
</feature>
<name>A0A1G7A6C5_9ACTO</name>
<dbReference type="PANTHER" id="PTHR30474:SF3">
    <property type="entry name" value="PEPTIDOGLYCAN GLYCOSYLTRANSFERASE RODA"/>
    <property type="match status" value="1"/>
</dbReference>
<dbReference type="AlphaFoldDB" id="A0A1G7A6C5"/>
<dbReference type="GO" id="GO:0032153">
    <property type="term" value="C:cell division site"/>
    <property type="evidence" value="ECO:0007669"/>
    <property type="project" value="TreeGrafter"/>
</dbReference>
<feature type="transmembrane region" description="Helical" evidence="7">
    <location>
        <begin position="211"/>
        <end position="228"/>
    </location>
</feature>
<proteinExistence type="predicted"/>
<evidence type="ECO:0000256" key="5">
    <source>
        <dbReference type="ARBA" id="ARBA00023136"/>
    </source>
</evidence>
<comment type="subcellular location">
    <subcellularLocation>
        <location evidence="1">Membrane</location>
        <topology evidence="1">Multi-pass membrane protein</topology>
    </subcellularLocation>
</comment>
<keyword evidence="2 7" id="KW-0812">Transmembrane</keyword>
<dbReference type="Pfam" id="PF01098">
    <property type="entry name" value="FTSW_RODA_SPOVE"/>
    <property type="match status" value="1"/>
</dbReference>
<gene>
    <name evidence="8" type="ORF">R6G71_01180</name>
    <name evidence="9" type="ORF">SAMN05421878_10299</name>
</gene>
<feature type="transmembrane region" description="Helical" evidence="7">
    <location>
        <begin position="234"/>
        <end position="251"/>
    </location>
</feature>
<feature type="transmembrane region" description="Helical" evidence="7">
    <location>
        <begin position="106"/>
        <end position="123"/>
    </location>
</feature>
<feature type="transmembrane region" description="Helical" evidence="7">
    <location>
        <begin position="382"/>
        <end position="402"/>
    </location>
</feature>
<dbReference type="EMBL" id="JAWNFU010000001">
    <property type="protein sequence ID" value="MDY5152670.1"/>
    <property type="molecule type" value="Genomic_DNA"/>
</dbReference>
<reference evidence="10" key="2">
    <citation type="submission" date="2016-10" db="EMBL/GenBank/DDBJ databases">
        <authorList>
            <person name="Varghese N."/>
        </authorList>
    </citation>
    <scope>NUCLEOTIDE SEQUENCE [LARGE SCALE GENOMIC DNA]</scope>
    <source>
        <strain evidence="10">DSM 20639</strain>
    </source>
</reference>
<feature type="transmembrane region" description="Helical" evidence="7">
    <location>
        <begin position="408"/>
        <end position="430"/>
    </location>
</feature>
<dbReference type="GO" id="GO:0051301">
    <property type="term" value="P:cell division"/>
    <property type="evidence" value="ECO:0007669"/>
    <property type="project" value="UniProtKB-KW"/>
</dbReference>
<dbReference type="RefSeq" id="WP_231583112.1">
    <property type="nucleotide sequence ID" value="NZ_FNAU01000002.1"/>
</dbReference>
<evidence type="ECO:0000256" key="7">
    <source>
        <dbReference type="SAM" id="Phobius"/>
    </source>
</evidence>
<feature type="transmembrane region" description="Helical" evidence="7">
    <location>
        <begin position="47"/>
        <end position="68"/>
    </location>
</feature>
<evidence type="ECO:0000313" key="10">
    <source>
        <dbReference type="Proteomes" id="UP000182744"/>
    </source>
</evidence>
<evidence type="ECO:0000256" key="2">
    <source>
        <dbReference type="ARBA" id="ARBA00022692"/>
    </source>
</evidence>
<evidence type="ECO:0000256" key="1">
    <source>
        <dbReference type="ARBA" id="ARBA00004141"/>
    </source>
</evidence>
<protein>
    <submittedName>
        <fullName evidence="9">Cell division protein FtsW, lipid II flippase</fullName>
    </submittedName>
    <submittedName>
        <fullName evidence="8">FtsW/RodA/SpoVE family cell cycle protein</fullName>
    </submittedName>
</protein>
<evidence type="ECO:0000256" key="6">
    <source>
        <dbReference type="SAM" id="MobiDB-lite"/>
    </source>
</evidence>
<feature type="transmembrane region" description="Helical" evidence="7">
    <location>
        <begin position="336"/>
        <end position="361"/>
    </location>
</feature>
<evidence type="ECO:0000256" key="4">
    <source>
        <dbReference type="ARBA" id="ARBA00022989"/>
    </source>
</evidence>
<evidence type="ECO:0000313" key="9">
    <source>
        <dbReference type="EMBL" id="SDE10424.1"/>
    </source>
</evidence>
<dbReference type="Proteomes" id="UP000182744">
    <property type="component" value="Unassembled WGS sequence"/>
</dbReference>
<feature type="transmembrane region" description="Helical" evidence="7">
    <location>
        <begin position="258"/>
        <end position="279"/>
    </location>
</feature>
<keyword evidence="9" id="KW-0132">Cell division</keyword>
<sequence>MSVVLTAPARKGRVPELLLLVAALGLGLLAFWLVWDGLGNDGTPPKFTLLAAGGGLFVLIVHLLIRWMVPYADPVLFPIALCLNVLGLAMIYRVDAAAETLGSRSQLILTGAGLVLFVLTVMLTRNYRVLRNYKWTSLACGIGLLLLPMLPGIGRTINGARLWIHIAGFSFQPAELAKICFAIFFASYLVAERDNLSLAGPKFLGIRLPKLRHIVPILVAWAMCMGILVFQRDFGTTLLFFGLFVAMLWVATERVSWLAIGAVLTVGGVAFVATTVPHVRARFAVWLDAFNPEIYEGRGGSYQLVQAWFGMSSGGLVGTGLGQGHPNLVYAAQSDFIFASFAEEIGLIGVMAILSLYLLFVGRGMRTAIQLRDGFGKLLASGLSFVIAIQCFIVIGGVTRLIPLTGLALPFLAQGGSALISNWIVVGLLLRLSDSSRRPAETTSQPSTEELEAIIKASGPETGTNSVASGLGWGSYSNGGQTGPRGSGYDDAQPTAPHAFGEQETAPSAQGEQETAPRGGGYLAEQRGEQSTMPRGDYPTKPAGGHQAEPWRGVVQP</sequence>
<keyword evidence="10" id="KW-1185">Reference proteome</keyword>
<organism evidence="9 10">
    <name type="scientific">Actinobaculum suis</name>
    <dbReference type="NCBI Taxonomy" id="1657"/>
    <lineage>
        <taxon>Bacteria</taxon>
        <taxon>Bacillati</taxon>
        <taxon>Actinomycetota</taxon>
        <taxon>Actinomycetes</taxon>
        <taxon>Actinomycetales</taxon>
        <taxon>Actinomycetaceae</taxon>
        <taxon>Actinobaculum</taxon>
    </lineage>
</organism>